<dbReference type="Pfam" id="PF04290">
    <property type="entry name" value="DctQ"/>
    <property type="match status" value="1"/>
</dbReference>
<comment type="subcellular location">
    <subcellularLocation>
        <location evidence="1 9">Cell inner membrane</location>
        <topology evidence="1 9">Multi-pass membrane protein</topology>
    </subcellularLocation>
</comment>
<dbReference type="RefSeq" id="WP_142896707.1">
    <property type="nucleotide sequence ID" value="NZ_ML660055.1"/>
</dbReference>
<evidence type="ECO:0000259" key="10">
    <source>
        <dbReference type="Pfam" id="PF04290"/>
    </source>
</evidence>
<feature type="transmembrane region" description="Helical" evidence="9">
    <location>
        <begin position="136"/>
        <end position="156"/>
    </location>
</feature>
<evidence type="ECO:0000256" key="1">
    <source>
        <dbReference type="ARBA" id="ARBA00004429"/>
    </source>
</evidence>
<reference evidence="11 12" key="1">
    <citation type="submission" date="2019-06" db="EMBL/GenBank/DDBJ databases">
        <title>Whole genome sequence for Rhodospirillaceae sp. R148.</title>
        <authorList>
            <person name="Wang G."/>
        </authorList>
    </citation>
    <scope>NUCLEOTIDE SEQUENCE [LARGE SCALE GENOMIC DNA]</scope>
    <source>
        <strain evidence="11 12">R148</strain>
    </source>
</reference>
<accession>A0A545TQX9</accession>
<evidence type="ECO:0000256" key="2">
    <source>
        <dbReference type="ARBA" id="ARBA00022448"/>
    </source>
</evidence>
<keyword evidence="3" id="KW-1003">Cell membrane</keyword>
<comment type="caution">
    <text evidence="11">The sequence shown here is derived from an EMBL/GenBank/DDBJ whole genome shotgun (WGS) entry which is preliminary data.</text>
</comment>
<keyword evidence="7 9" id="KW-0472">Membrane</keyword>
<comment type="subunit">
    <text evidence="9">The complex comprises the extracytoplasmic solute receptor protein and the two transmembrane proteins.</text>
</comment>
<feature type="transmembrane region" description="Helical" evidence="9">
    <location>
        <begin position="20"/>
        <end position="42"/>
    </location>
</feature>
<keyword evidence="2 9" id="KW-0813">Transport</keyword>
<sequence length="174" mass="19313">MNTNSRSQEGAWARHALAHAPSYLAATALFALMAMTFADVVLRSVFNSPISAATELTRLFMAITVFSSLPVISWRGEHIVVDLLDPFVRGRAAQVRDVLIDALAGIVIFWPAIRVYELAERAKQYGDTTEYLQIPQFYIAYFIAFSTFVTALILLLRAVIRAVAPDYLATIKNA</sequence>
<evidence type="ECO:0000313" key="11">
    <source>
        <dbReference type="EMBL" id="TQV79531.1"/>
    </source>
</evidence>
<dbReference type="InterPro" id="IPR007387">
    <property type="entry name" value="TRAP_DctQ"/>
</dbReference>
<evidence type="ECO:0000256" key="5">
    <source>
        <dbReference type="ARBA" id="ARBA00022692"/>
    </source>
</evidence>
<comment type="caution">
    <text evidence="9">Lacks conserved residue(s) required for the propagation of feature annotation.</text>
</comment>
<organism evidence="11 12">
    <name type="scientific">Denitrobaculum tricleocarpae</name>
    <dbReference type="NCBI Taxonomy" id="2591009"/>
    <lineage>
        <taxon>Bacteria</taxon>
        <taxon>Pseudomonadati</taxon>
        <taxon>Pseudomonadota</taxon>
        <taxon>Alphaproteobacteria</taxon>
        <taxon>Rhodospirillales</taxon>
        <taxon>Rhodospirillaceae</taxon>
        <taxon>Denitrobaculum</taxon>
    </lineage>
</organism>
<comment type="similarity">
    <text evidence="8 9">Belongs to the TRAP transporter small permease family.</text>
</comment>
<feature type="domain" description="Tripartite ATP-independent periplasmic transporters DctQ component" evidence="10">
    <location>
        <begin position="32"/>
        <end position="161"/>
    </location>
</feature>
<keyword evidence="4 9" id="KW-0997">Cell inner membrane</keyword>
<evidence type="ECO:0000256" key="7">
    <source>
        <dbReference type="ARBA" id="ARBA00023136"/>
    </source>
</evidence>
<evidence type="ECO:0000313" key="12">
    <source>
        <dbReference type="Proteomes" id="UP000315252"/>
    </source>
</evidence>
<keyword evidence="5 9" id="KW-0812">Transmembrane</keyword>
<dbReference type="AlphaFoldDB" id="A0A545TQX9"/>
<dbReference type="GO" id="GO:0022857">
    <property type="term" value="F:transmembrane transporter activity"/>
    <property type="evidence" value="ECO:0007669"/>
    <property type="project" value="UniProtKB-UniRule"/>
</dbReference>
<comment type="function">
    <text evidence="9">Part of the tripartite ATP-independent periplasmic (TRAP) transport system.</text>
</comment>
<gene>
    <name evidence="11" type="ORF">FKG95_12425</name>
</gene>
<dbReference type="GO" id="GO:0005886">
    <property type="term" value="C:plasma membrane"/>
    <property type="evidence" value="ECO:0007669"/>
    <property type="project" value="UniProtKB-SubCell"/>
</dbReference>
<evidence type="ECO:0000256" key="8">
    <source>
        <dbReference type="ARBA" id="ARBA00038436"/>
    </source>
</evidence>
<dbReference type="PANTHER" id="PTHR35011:SF10">
    <property type="entry name" value="TRAP TRANSPORTER SMALL PERMEASE PROTEIN"/>
    <property type="match status" value="1"/>
</dbReference>
<evidence type="ECO:0000256" key="3">
    <source>
        <dbReference type="ARBA" id="ARBA00022475"/>
    </source>
</evidence>
<evidence type="ECO:0000256" key="6">
    <source>
        <dbReference type="ARBA" id="ARBA00022989"/>
    </source>
</evidence>
<dbReference type="OrthoDB" id="4250245at2"/>
<evidence type="ECO:0000256" key="4">
    <source>
        <dbReference type="ARBA" id="ARBA00022519"/>
    </source>
</evidence>
<proteinExistence type="inferred from homology"/>
<evidence type="ECO:0000256" key="9">
    <source>
        <dbReference type="RuleBase" id="RU369079"/>
    </source>
</evidence>
<keyword evidence="12" id="KW-1185">Reference proteome</keyword>
<dbReference type="EMBL" id="VHSH01000004">
    <property type="protein sequence ID" value="TQV79531.1"/>
    <property type="molecule type" value="Genomic_DNA"/>
</dbReference>
<name>A0A545TQX9_9PROT</name>
<dbReference type="InterPro" id="IPR055348">
    <property type="entry name" value="DctQ"/>
</dbReference>
<dbReference type="Proteomes" id="UP000315252">
    <property type="component" value="Unassembled WGS sequence"/>
</dbReference>
<keyword evidence="6 9" id="KW-1133">Transmembrane helix</keyword>
<dbReference type="PANTHER" id="PTHR35011">
    <property type="entry name" value="2,3-DIKETO-L-GULONATE TRAP TRANSPORTER SMALL PERMEASE PROTEIN YIAM"/>
    <property type="match status" value="1"/>
</dbReference>
<dbReference type="GO" id="GO:0015740">
    <property type="term" value="P:C4-dicarboxylate transport"/>
    <property type="evidence" value="ECO:0007669"/>
    <property type="project" value="TreeGrafter"/>
</dbReference>
<feature type="transmembrane region" description="Helical" evidence="9">
    <location>
        <begin position="98"/>
        <end position="116"/>
    </location>
</feature>
<protein>
    <recommendedName>
        <fullName evidence="9">TRAP transporter small permease protein</fullName>
    </recommendedName>
</protein>